<accession>A0A350HA27</accession>
<reference evidence="12 13" key="1">
    <citation type="journal article" date="2018" name="Nat. Biotechnol.">
        <title>A standardized bacterial taxonomy based on genome phylogeny substantially revises the tree of life.</title>
        <authorList>
            <person name="Parks D.H."/>
            <person name="Chuvochina M."/>
            <person name="Waite D.W."/>
            <person name="Rinke C."/>
            <person name="Skarshewski A."/>
            <person name="Chaumeil P.A."/>
            <person name="Hugenholtz P."/>
        </authorList>
    </citation>
    <scope>NUCLEOTIDE SEQUENCE [LARGE SCALE GENOMIC DNA]</scope>
    <source>
        <strain evidence="12">UBA9956</strain>
    </source>
</reference>
<evidence type="ECO:0000259" key="10">
    <source>
        <dbReference type="Pfam" id="PF20258"/>
    </source>
</evidence>
<dbReference type="GO" id="GO:0000049">
    <property type="term" value="F:tRNA binding"/>
    <property type="evidence" value="ECO:0007669"/>
    <property type="project" value="UniProtKB-KW"/>
</dbReference>
<evidence type="ECO:0000256" key="8">
    <source>
        <dbReference type="ARBA" id="ARBA00023157"/>
    </source>
</evidence>
<dbReference type="Gene3D" id="2.30.30.280">
    <property type="entry name" value="Adenine nucleotide alpha hydrolases-like domains"/>
    <property type="match status" value="1"/>
</dbReference>
<dbReference type="NCBIfam" id="TIGR00420">
    <property type="entry name" value="trmU"/>
    <property type="match status" value="1"/>
</dbReference>
<comment type="caution">
    <text evidence="12">The sequence shown here is derived from an EMBL/GenBank/DDBJ whole genome shotgun (WGS) entry which is preliminary data.</text>
</comment>
<keyword evidence="8" id="KW-1015">Disulfide bond</keyword>
<dbReference type="CDD" id="cd01998">
    <property type="entry name" value="MnmA_TRMU-like"/>
    <property type="match status" value="1"/>
</dbReference>
<evidence type="ECO:0000256" key="9">
    <source>
        <dbReference type="ARBA" id="ARBA00051542"/>
    </source>
</evidence>
<keyword evidence="5" id="KW-0547">Nucleotide-binding</keyword>
<dbReference type="Pfam" id="PF20259">
    <property type="entry name" value="tRNA_Me_trans_M"/>
    <property type="match status" value="1"/>
</dbReference>
<evidence type="ECO:0000256" key="4">
    <source>
        <dbReference type="ARBA" id="ARBA00022694"/>
    </source>
</evidence>
<dbReference type="SUPFAM" id="SSF52402">
    <property type="entry name" value="Adenine nucleotide alpha hydrolases-like"/>
    <property type="match status" value="1"/>
</dbReference>
<dbReference type="AlphaFoldDB" id="A0A350HA27"/>
<evidence type="ECO:0000256" key="3">
    <source>
        <dbReference type="ARBA" id="ARBA00022679"/>
    </source>
</evidence>
<proteinExistence type="predicted"/>
<evidence type="ECO:0000256" key="6">
    <source>
        <dbReference type="ARBA" id="ARBA00022840"/>
    </source>
</evidence>
<keyword evidence="4" id="KW-0819">tRNA processing</keyword>
<dbReference type="Proteomes" id="UP000264062">
    <property type="component" value="Unassembled WGS sequence"/>
</dbReference>
<name>A0A350HA27_UNCW3</name>
<dbReference type="InterPro" id="IPR023382">
    <property type="entry name" value="MnmA-like_central_sf"/>
</dbReference>
<dbReference type="Gene3D" id="2.40.30.10">
    <property type="entry name" value="Translation factors"/>
    <property type="match status" value="1"/>
</dbReference>
<keyword evidence="6" id="KW-0067">ATP-binding</keyword>
<dbReference type="EMBL" id="DMZY01000127">
    <property type="protein sequence ID" value="HAV92393.1"/>
    <property type="molecule type" value="Genomic_DNA"/>
</dbReference>
<sequence length="340" mass="39295">MKRLLVGVSGGIDSLTASLFFKDNNFEVIPLYLILHEGNLKNREQVELLYDRFNMKVIIKDERKRFRKSIIEYFIDTYKDGLTPNPCALCNRDIKFPLLKNYAKECKCGGFSTGHYIRVENGRIFKGADISKDQSYFVATVGSDDLSGFINSNLSVAVKTDIYKNIKSRTDISLVQKESQEICFIQNNDYIDFLKRYGGMDEKRGDFIDDEGKKIGEHRGYFRYTVGKRRNLEMGFNERMYVKKIDSVSNQVQLTKRENLFSSNFILNPIQIFDNLNSDNLSIKTRYRQIETKCSAKIIERNLIEVNLKEKVEAVTPGQIGVIYQDDMVVASGFITKEIW</sequence>
<evidence type="ECO:0000313" key="13">
    <source>
        <dbReference type="Proteomes" id="UP000264062"/>
    </source>
</evidence>
<keyword evidence="7" id="KW-0694">RNA-binding</keyword>
<feature type="domain" description="tRNA-specific 2-thiouridylase MnmA-like central" evidence="11">
    <location>
        <begin position="192"/>
        <end position="253"/>
    </location>
</feature>
<dbReference type="InterPro" id="IPR004506">
    <property type="entry name" value="MnmA-like"/>
</dbReference>
<evidence type="ECO:0000256" key="5">
    <source>
        <dbReference type="ARBA" id="ARBA00022741"/>
    </source>
</evidence>
<dbReference type="Pfam" id="PF20258">
    <property type="entry name" value="tRNA_Me_trans_C"/>
    <property type="match status" value="1"/>
</dbReference>
<evidence type="ECO:0000256" key="2">
    <source>
        <dbReference type="ARBA" id="ARBA00022555"/>
    </source>
</evidence>
<dbReference type="InterPro" id="IPR046885">
    <property type="entry name" value="MnmA-like_C"/>
</dbReference>
<evidence type="ECO:0000259" key="11">
    <source>
        <dbReference type="Pfam" id="PF20259"/>
    </source>
</evidence>
<dbReference type="GO" id="GO:0103016">
    <property type="term" value="F:tRNA-uridine 2-sulfurtransferase activity"/>
    <property type="evidence" value="ECO:0007669"/>
    <property type="project" value="UniProtKB-EC"/>
</dbReference>
<feature type="domain" description="tRNA-specific 2-thiouridylase MnmA-like C-terminal" evidence="10">
    <location>
        <begin position="277"/>
        <end position="335"/>
    </location>
</feature>
<gene>
    <name evidence="12" type="primary">mnmA</name>
    <name evidence="12" type="ORF">DCW38_04345</name>
</gene>
<dbReference type="InterPro" id="IPR014729">
    <property type="entry name" value="Rossmann-like_a/b/a_fold"/>
</dbReference>
<keyword evidence="3" id="KW-0808">Transferase</keyword>
<dbReference type="GO" id="GO:0002143">
    <property type="term" value="P:tRNA wobble position uridine thiolation"/>
    <property type="evidence" value="ECO:0007669"/>
    <property type="project" value="TreeGrafter"/>
</dbReference>
<organism evidence="12 13">
    <name type="scientific">candidate division WOR-3 bacterium</name>
    <dbReference type="NCBI Taxonomy" id="2052148"/>
    <lineage>
        <taxon>Bacteria</taxon>
        <taxon>Bacteria division WOR-3</taxon>
    </lineage>
</organism>
<evidence type="ECO:0000313" key="12">
    <source>
        <dbReference type="EMBL" id="HAV92393.1"/>
    </source>
</evidence>
<protein>
    <recommendedName>
        <fullName evidence="1">tRNA-uridine 2-sulfurtransferase</fullName>
        <ecNumber evidence="1">2.8.1.13</ecNumber>
    </recommendedName>
</protein>
<dbReference type="Pfam" id="PF03054">
    <property type="entry name" value="tRNA_Me_trans"/>
    <property type="match status" value="1"/>
</dbReference>
<dbReference type="InterPro" id="IPR046884">
    <property type="entry name" value="MnmA-like_central"/>
</dbReference>
<comment type="catalytic activity">
    <reaction evidence="9">
        <text>S-sulfanyl-L-cysteinyl-[protein] + uridine(34) in tRNA + AH2 + ATP = 2-thiouridine(34) in tRNA + L-cysteinyl-[protein] + A + AMP + diphosphate + H(+)</text>
        <dbReference type="Rhea" id="RHEA:47032"/>
        <dbReference type="Rhea" id="RHEA-COMP:10131"/>
        <dbReference type="Rhea" id="RHEA-COMP:11726"/>
        <dbReference type="Rhea" id="RHEA-COMP:11727"/>
        <dbReference type="Rhea" id="RHEA-COMP:11728"/>
        <dbReference type="ChEBI" id="CHEBI:13193"/>
        <dbReference type="ChEBI" id="CHEBI:15378"/>
        <dbReference type="ChEBI" id="CHEBI:17499"/>
        <dbReference type="ChEBI" id="CHEBI:29950"/>
        <dbReference type="ChEBI" id="CHEBI:30616"/>
        <dbReference type="ChEBI" id="CHEBI:33019"/>
        <dbReference type="ChEBI" id="CHEBI:61963"/>
        <dbReference type="ChEBI" id="CHEBI:65315"/>
        <dbReference type="ChEBI" id="CHEBI:87170"/>
        <dbReference type="ChEBI" id="CHEBI:456215"/>
        <dbReference type="EC" id="2.8.1.13"/>
    </reaction>
</comment>
<evidence type="ECO:0000256" key="7">
    <source>
        <dbReference type="ARBA" id="ARBA00022884"/>
    </source>
</evidence>
<dbReference type="Gene3D" id="3.40.50.620">
    <property type="entry name" value="HUPs"/>
    <property type="match status" value="1"/>
</dbReference>
<dbReference type="EC" id="2.8.1.13" evidence="1"/>
<dbReference type="GO" id="GO:0005524">
    <property type="term" value="F:ATP binding"/>
    <property type="evidence" value="ECO:0007669"/>
    <property type="project" value="UniProtKB-KW"/>
</dbReference>
<dbReference type="PANTHER" id="PTHR11933:SF5">
    <property type="entry name" value="MITOCHONDRIAL TRNA-SPECIFIC 2-THIOURIDYLASE 1"/>
    <property type="match status" value="1"/>
</dbReference>
<dbReference type="PANTHER" id="PTHR11933">
    <property type="entry name" value="TRNA 5-METHYLAMINOMETHYL-2-THIOURIDYLATE -METHYLTRANSFERASE"/>
    <property type="match status" value="1"/>
</dbReference>
<evidence type="ECO:0000256" key="1">
    <source>
        <dbReference type="ARBA" id="ARBA00011949"/>
    </source>
</evidence>
<keyword evidence="2" id="KW-0820">tRNA-binding</keyword>